<reference evidence="2 3" key="1">
    <citation type="journal article" date="2018" name="Sci. Rep.">
        <title>Comparative analysis of the Pocillopora damicornis genome highlights role of immune system in coral evolution.</title>
        <authorList>
            <person name="Cunning R."/>
            <person name="Bay R.A."/>
            <person name="Gillette P."/>
            <person name="Baker A.C."/>
            <person name="Traylor-Knowles N."/>
        </authorList>
    </citation>
    <scope>NUCLEOTIDE SEQUENCE [LARGE SCALE GENOMIC DNA]</scope>
    <source>
        <strain evidence="2">RSMAS</strain>
        <tissue evidence="2">Whole animal</tissue>
    </source>
</reference>
<evidence type="ECO:0000313" key="3">
    <source>
        <dbReference type="Proteomes" id="UP000275408"/>
    </source>
</evidence>
<accession>A0A3M6U9K9</accession>
<feature type="compositionally biased region" description="Polar residues" evidence="1">
    <location>
        <begin position="18"/>
        <end position="27"/>
    </location>
</feature>
<protein>
    <submittedName>
        <fullName evidence="2">Uncharacterized protein</fullName>
    </submittedName>
</protein>
<evidence type="ECO:0000256" key="1">
    <source>
        <dbReference type="SAM" id="MobiDB-lite"/>
    </source>
</evidence>
<dbReference type="EMBL" id="RCHS01001985">
    <property type="protein sequence ID" value="RMX50343.1"/>
    <property type="molecule type" value="Genomic_DNA"/>
</dbReference>
<keyword evidence="3" id="KW-1185">Reference proteome</keyword>
<gene>
    <name evidence="2" type="ORF">pdam_00006934</name>
</gene>
<evidence type="ECO:0000313" key="2">
    <source>
        <dbReference type="EMBL" id="RMX50343.1"/>
    </source>
</evidence>
<dbReference type="AlphaFoldDB" id="A0A3M6U9K9"/>
<feature type="region of interest" description="Disordered" evidence="1">
    <location>
        <begin position="1"/>
        <end position="60"/>
    </location>
</feature>
<feature type="compositionally biased region" description="Basic and acidic residues" evidence="1">
    <location>
        <begin position="31"/>
        <end position="42"/>
    </location>
</feature>
<name>A0A3M6U9K9_POCDA</name>
<proteinExistence type="predicted"/>
<comment type="caution">
    <text evidence="2">The sequence shown here is derived from an EMBL/GenBank/DDBJ whole genome shotgun (WGS) entry which is preliminary data.</text>
</comment>
<dbReference type="Proteomes" id="UP000275408">
    <property type="component" value="Unassembled WGS sequence"/>
</dbReference>
<sequence>MKPKTQPTLLAFQKKSESTSQTLPSRPSQRRTSEQAEFDDKLNGQGIKKPASPPWAPTQKRKFIPTWKEEFPWLVYSEQDNSMTCSICLEAPAEVAGKSLFLSG</sequence>
<organism evidence="2 3">
    <name type="scientific">Pocillopora damicornis</name>
    <name type="common">Cauliflower coral</name>
    <name type="synonym">Millepora damicornis</name>
    <dbReference type="NCBI Taxonomy" id="46731"/>
    <lineage>
        <taxon>Eukaryota</taxon>
        <taxon>Metazoa</taxon>
        <taxon>Cnidaria</taxon>
        <taxon>Anthozoa</taxon>
        <taxon>Hexacorallia</taxon>
        <taxon>Scleractinia</taxon>
        <taxon>Astrocoeniina</taxon>
        <taxon>Pocilloporidae</taxon>
        <taxon>Pocillopora</taxon>
    </lineage>
</organism>